<dbReference type="AlphaFoldDB" id="A0A418KMC3"/>
<reference evidence="2 3" key="1">
    <citation type="submission" date="2018-09" db="EMBL/GenBank/DDBJ databases">
        <title>Isolation, diversity and antifungal activity of actinobacteria from wheat.</title>
        <authorList>
            <person name="Han C."/>
        </authorList>
    </citation>
    <scope>NUCLEOTIDE SEQUENCE [LARGE SCALE GENOMIC DNA]</scope>
    <source>
        <strain evidence="2 3">NEAU-YY265</strain>
    </source>
</reference>
<comment type="caution">
    <text evidence="2">The sequence shown here is derived from an EMBL/GenBank/DDBJ whole genome shotgun (WGS) entry which is preliminary data.</text>
</comment>
<proteinExistence type="predicted"/>
<sequence length="137" mass="13435">MTRMVTTPRTVLRDVLAVLLAAGLVVLAAAMITGGADTVRGQGPAIHPAAEITPNSLPRADDDPPAADDAVRHAHGDGDAPDGGHAGPDSAVVVTDTTPAGVLSAGTDQIDDTSARPAASAPAGAVDGRAPPEPGDL</sequence>
<gene>
    <name evidence="2" type="ORF">DY240_19565</name>
</gene>
<dbReference type="EMBL" id="QUAL01000181">
    <property type="protein sequence ID" value="RIQ19546.1"/>
    <property type="molecule type" value="Genomic_DNA"/>
</dbReference>
<dbReference type="Proteomes" id="UP000284057">
    <property type="component" value="Unassembled WGS sequence"/>
</dbReference>
<accession>A0A418KMC3</accession>
<keyword evidence="3" id="KW-1185">Reference proteome</keyword>
<feature type="compositionally biased region" description="Low complexity" evidence="1">
    <location>
        <begin position="115"/>
        <end position="129"/>
    </location>
</feature>
<evidence type="ECO:0000313" key="2">
    <source>
        <dbReference type="EMBL" id="RIQ19546.1"/>
    </source>
</evidence>
<protein>
    <submittedName>
        <fullName evidence="2">Uncharacterized protein</fullName>
    </submittedName>
</protein>
<feature type="region of interest" description="Disordered" evidence="1">
    <location>
        <begin position="38"/>
        <end position="137"/>
    </location>
</feature>
<evidence type="ECO:0000313" key="3">
    <source>
        <dbReference type="Proteomes" id="UP000284057"/>
    </source>
</evidence>
<evidence type="ECO:0000256" key="1">
    <source>
        <dbReference type="SAM" id="MobiDB-lite"/>
    </source>
</evidence>
<name>A0A418KMC3_9ACTN</name>
<organism evidence="2 3">
    <name type="scientific">Jiangella rhizosphaerae</name>
    <dbReference type="NCBI Taxonomy" id="2293569"/>
    <lineage>
        <taxon>Bacteria</taxon>
        <taxon>Bacillati</taxon>
        <taxon>Actinomycetota</taxon>
        <taxon>Actinomycetes</taxon>
        <taxon>Jiangellales</taxon>
        <taxon>Jiangellaceae</taxon>
        <taxon>Jiangella</taxon>
    </lineage>
</organism>
<feature type="compositionally biased region" description="Basic and acidic residues" evidence="1">
    <location>
        <begin position="69"/>
        <end position="78"/>
    </location>
</feature>